<dbReference type="InterPro" id="IPR019734">
    <property type="entry name" value="TPR_rpt"/>
</dbReference>
<dbReference type="SMART" id="SM00028">
    <property type="entry name" value="TPR"/>
    <property type="match status" value="7"/>
</dbReference>
<dbReference type="AlphaFoldDB" id="A0A7C3ZKM6"/>
<evidence type="ECO:0000259" key="2">
    <source>
        <dbReference type="Pfam" id="PF12770"/>
    </source>
</evidence>
<feature type="domain" description="CHAT" evidence="2">
    <location>
        <begin position="608"/>
        <end position="878"/>
    </location>
</feature>
<comment type="caution">
    <text evidence="3">The sequence shown here is derived from an EMBL/GenBank/DDBJ whole genome shotgun (WGS) entry which is preliminary data.</text>
</comment>
<sequence length="880" mass="96321">MFAGKLLVLGGFLLLFGTNALPAMARFSETELTVSADMKSSAQLLQQAKSLYDQGQFQEAARVLQEAVNALAAAGDMLSQAAALGNLALVYQELGMWHEADQAINQSLAIVSLNNSPEALQVLAQTLNIQGNMRLMMGAGAAAIDSWQQAGEIFAQIGNKDGMIEAKINQSQAMKELGLYPNACKTLLEVLAFDQPGVCAVSDEAINTFFQRFNPTTDPLGLEIRALTALGDVLRVVGQLEKSEAVLLASLQLIEKFGIDSELDSLYLSLGNIAEAKKEVNAAVSYYQQAAAVASASTVGIRAQLDLLHLVVDDGKWTAAERGSLPTLEEATILAVALQEEIKNWPANRGSIYAQINLANSLIKIYQRRPEAKWKIEAEALLTQAADAARGIGDDRGTAYALGMRGSLYEKLQQYNRAETDTLQALNLAPKYLAPDIAYQFLWQAGRISKALGNIDGAIGYYTEAVETLQSIRTDLVAISSEAQFDFRAQVEPVYRELVGLLLQPGRKDEQAKLIKARQLIESLQLAELDNFFKDACLNTQAALVDQIDPTAAVLYPIILEDRLEAILALPGQPLRHYTTKVSKPEIEQVVSDIRATVTNRRRQIRLEPLQTAYNWLIRPIEKDLATSNIKTLVFVPDGGLRNIPIAALYDGERYLVEKYSVAIAPGLQLVDPKPLDRSQLQLIAVGLTEARQGFTALPGVGQEFQRIGEQIPTKVLMNDAFTQSNFQQQLKTFPFPVIHIGTHGEFSSKAEDTFILTWNDRINVNELDELLRGDLQQRGAGTIELLVLSACKTAAGDDRAALGLAGVAVRAGARSTVASLWSVSDEATAELMSRFYYELTHSQVTKAEALRRAQDAVLHNPNFAHPYFWSAFVMVGNWL</sequence>
<dbReference type="Pfam" id="PF13181">
    <property type="entry name" value="TPR_8"/>
    <property type="match status" value="1"/>
</dbReference>
<reference evidence="3" key="1">
    <citation type="journal article" date="2020" name="mSystems">
        <title>Genome- and Community-Level Interaction Insights into Carbon Utilization and Element Cycling Functions of Hydrothermarchaeota in Hydrothermal Sediment.</title>
        <authorList>
            <person name="Zhou Z."/>
            <person name="Liu Y."/>
            <person name="Xu W."/>
            <person name="Pan J."/>
            <person name="Luo Z.H."/>
            <person name="Li M."/>
        </authorList>
    </citation>
    <scope>NUCLEOTIDE SEQUENCE [LARGE SCALE GENOMIC DNA]</scope>
    <source>
        <strain evidence="3">SpSt-374</strain>
    </source>
</reference>
<protein>
    <submittedName>
        <fullName evidence="3">CHAT domain-containing protein</fullName>
    </submittedName>
</protein>
<name>A0A7C3ZKM6_9CYAN</name>
<accession>A0A7C3ZKM6</accession>
<evidence type="ECO:0000313" key="3">
    <source>
        <dbReference type="EMBL" id="HGG01222.1"/>
    </source>
</evidence>
<dbReference type="EMBL" id="DSPX01000117">
    <property type="protein sequence ID" value="HGG01222.1"/>
    <property type="molecule type" value="Genomic_DNA"/>
</dbReference>
<dbReference type="InterPro" id="IPR024983">
    <property type="entry name" value="CHAT_dom"/>
</dbReference>
<evidence type="ECO:0000256" key="1">
    <source>
        <dbReference type="PROSITE-ProRule" id="PRU00339"/>
    </source>
</evidence>
<dbReference type="SUPFAM" id="SSF48452">
    <property type="entry name" value="TPR-like"/>
    <property type="match status" value="2"/>
</dbReference>
<organism evidence="3">
    <name type="scientific">Planktothricoides sp. SpSt-374</name>
    <dbReference type="NCBI Taxonomy" id="2282167"/>
    <lineage>
        <taxon>Bacteria</taxon>
        <taxon>Bacillati</taxon>
        <taxon>Cyanobacteriota</taxon>
        <taxon>Cyanophyceae</taxon>
        <taxon>Oscillatoriophycideae</taxon>
        <taxon>Oscillatoriales</taxon>
        <taxon>Oscillatoriaceae</taxon>
        <taxon>Planktothricoides</taxon>
    </lineage>
</organism>
<gene>
    <name evidence="3" type="ORF">ENR15_11380</name>
</gene>
<feature type="repeat" description="TPR" evidence="1">
    <location>
        <begin position="399"/>
        <end position="432"/>
    </location>
</feature>
<dbReference type="Pfam" id="PF12770">
    <property type="entry name" value="CHAT"/>
    <property type="match status" value="1"/>
</dbReference>
<dbReference type="InterPro" id="IPR011990">
    <property type="entry name" value="TPR-like_helical_dom_sf"/>
</dbReference>
<dbReference type="PROSITE" id="PS50005">
    <property type="entry name" value="TPR"/>
    <property type="match status" value="1"/>
</dbReference>
<proteinExistence type="predicted"/>
<dbReference type="Gene3D" id="1.25.40.10">
    <property type="entry name" value="Tetratricopeptide repeat domain"/>
    <property type="match status" value="3"/>
</dbReference>
<dbReference type="PANTHER" id="PTHR10098">
    <property type="entry name" value="RAPSYN-RELATED"/>
    <property type="match status" value="1"/>
</dbReference>
<keyword evidence="1" id="KW-0802">TPR repeat</keyword>
<dbReference type="PANTHER" id="PTHR10098:SF112">
    <property type="entry name" value="SLR0380 PROTEIN"/>
    <property type="match status" value="1"/>
</dbReference>